<evidence type="ECO:0000313" key="3">
    <source>
        <dbReference type="EMBL" id="GAA4792558.1"/>
    </source>
</evidence>
<accession>A0ABP9B9N9</accession>
<feature type="domain" description="UspA" evidence="2">
    <location>
        <begin position="152"/>
        <end position="288"/>
    </location>
</feature>
<protein>
    <submittedName>
        <fullName evidence="3">Universal stress protein</fullName>
    </submittedName>
</protein>
<dbReference type="PANTHER" id="PTHR46553">
    <property type="entry name" value="ADENINE NUCLEOTIDE ALPHA HYDROLASES-LIKE SUPERFAMILY PROTEIN"/>
    <property type="match status" value="1"/>
</dbReference>
<comment type="similarity">
    <text evidence="1">Belongs to the universal stress protein A family.</text>
</comment>
<dbReference type="EMBL" id="BAABJV010000019">
    <property type="protein sequence ID" value="GAA4792558.1"/>
    <property type="molecule type" value="Genomic_DNA"/>
</dbReference>
<gene>
    <name evidence="3" type="ORF">GCM10023329_50750</name>
</gene>
<name>A0ABP9B9N9_9ACTN</name>
<dbReference type="SUPFAM" id="SSF52402">
    <property type="entry name" value="Adenine nucleotide alpha hydrolases-like"/>
    <property type="match status" value="2"/>
</dbReference>
<dbReference type="InterPro" id="IPR006016">
    <property type="entry name" value="UspA"/>
</dbReference>
<evidence type="ECO:0000259" key="2">
    <source>
        <dbReference type="Pfam" id="PF00582"/>
    </source>
</evidence>
<keyword evidence="4" id="KW-1185">Reference proteome</keyword>
<proteinExistence type="inferred from homology"/>
<dbReference type="Proteomes" id="UP001501147">
    <property type="component" value="Unassembled WGS sequence"/>
</dbReference>
<dbReference type="PANTHER" id="PTHR46553:SF3">
    <property type="entry name" value="ADENINE NUCLEOTIDE ALPHA HYDROLASES-LIKE SUPERFAMILY PROTEIN"/>
    <property type="match status" value="1"/>
</dbReference>
<feature type="domain" description="UspA" evidence="2">
    <location>
        <begin position="9"/>
        <end position="142"/>
    </location>
</feature>
<dbReference type="InterPro" id="IPR006015">
    <property type="entry name" value="Universal_stress_UspA"/>
</dbReference>
<evidence type="ECO:0000313" key="4">
    <source>
        <dbReference type="Proteomes" id="UP001501147"/>
    </source>
</evidence>
<evidence type="ECO:0000256" key="1">
    <source>
        <dbReference type="ARBA" id="ARBA00008791"/>
    </source>
</evidence>
<dbReference type="Pfam" id="PF00582">
    <property type="entry name" value="Usp"/>
    <property type="match status" value="2"/>
</dbReference>
<organism evidence="3 4">
    <name type="scientific">Streptomyces sanyensis</name>
    <dbReference type="NCBI Taxonomy" id="568869"/>
    <lineage>
        <taxon>Bacteria</taxon>
        <taxon>Bacillati</taxon>
        <taxon>Actinomycetota</taxon>
        <taxon>Actinomycetes</taxon>
        <taxon>Kitasatosporales</taxon>
        <taxon>Streptomycetaceae</taxon>
        <taxon>Streptomyces</taxon>
    </lineage>
</organism>
<reference evidence="4" key="1">
    <citation type="journal article" date="2019" name="Int. J. Syst. Evol. Microbiol.">
        <title>The Global Catalogue of Microorganisms (GCM) 10K type strain sequencing project: providing services to taxonomists for standard genome sequencing and annotation.</title>
        <authorList>
            <consortium name="The Broad Institute Genomics Platform"/>
            <consortium name="The Broad Institute Genome Sequencing Center for Infectious Disease"/>
            <person name="Wu L."/>
            <person name="Ma J."/>
        </authorList>
    </citation>
    <scope>NUCLEOTIDE SEQUENCE [LARGE SCALE GENOMIC DNA]</scope>
    <source>
        <strain evidence="4">JCM 18324</strain>
    </source>
</reference>
<dbReference type="RefSeq" id="WP_345615780.1">
    <property type="nucleotide sequence ID" value="NZ_BAABJV010000019.1"/>
</dbReference>
<comment type="caution">
    <text evidence="3">The sequence shown here is derived from an EMBL/GenBank/DDBJ whole genome shotgun (WGS) entry which is preliminary data.</text>
</comment>
<sequence>MSNPITLGPVVAGVEGSAQARAAVLWAAAEADRRGRPLHLVHATGTDKRALYASADTVEKVREAGRDLLAGTAELVAERFPALTVTKELSSSGAVSALREAAGTDGTIVVGSRGLGGFGSLMLGSVGLGAAAHATVPVVVVRGEHHEAADSRRVIAAVRGQDDLPWVRYAAQEAVARKTELRLLSVWAPLAHVGTELTLLDDIDGVARERVHEIGLLVDALAEEFPDLAVTTEVEGARSVPGLLVGAADDAALLVLGAHRPRLGIGRPLGHVAHAVLHHAHCPVAIVPREPQGEDAPQG</sequence>
<dbReference type="InterPro" id="IPR014729">
    <property type="entry name" value="Rossmann-like_a/b/a_fold"/>
</dbReference>
<dbReference type="PRINTS" id="PR01438">
    <property type="entry name" value="UNVRSLSTRESS"/>
</dbReference>
<dbReference type="Gene3D" id="3.40.50.620">
    <property type="entry name" value="HUPs"/>
    <property type="match status" value="2"/>
</dbReference>